<gene>
    <name evidence="1" type="ORF">E2493_20385</name>
</gene>
<protein>
    <submittedName>
        <fullName evidence="1">Uncharacterized protein</fullName>
    </submittedName>
</protein>
<evidence type="ECO:0000313" key="2">
    <source>
        <dbReference type="Proteomes" id="UP000298213"/>
    </source>
</evidence>
<dbReference type="RefSeq" id="WP_135090548.1">
    <property type="nucleotide sequence ID" value="NZ_SPDV01000087.1"/>
</dbReference>
<dbReference type="EMBL" id="SPDV01000087">
    <property type="protein sequence ID" value="TFI56396.1"/>
    <property type="molecule type" value="Genomic_DNA"/>
</dbReference>
<proteinExistence type="predicted"/>
<sequence>MRLDRDYLVWRLKRPFRRARMKLRTLARIARYGRVPSGGWGEGWRVLVFRYRDGAREELHVLAPVKGDDFDWERLRIHVRGAPWPAYEHEAGKRTGVMAWAGHHTFVVAGDDPPQRLSMGKLVPGEFGGGVDRGLLLVAVREARL</sequence>
<dbReference type="Proteomes" id="UP000298213">
    <property type="component" value="Unassembled WGS sequence"/>
</dbReference>
<evidence type="ECO:0000313" key="1">
    <source>
        <dbReference type="EMBL" id="TFI56396.1"/>
    </source>
</evidence>
<organism evidence="1 2">
    <name type="scientific">Sphingomonas parva</name>
    <dbReference type="NCBI Taxonomy" id="2555898"/>
    <lineage>
        <taxon>Bacteria</taxon>
        <taxon>Pseudomonadati</taxon>
        <taxon>Pseudomonadota</taxon>
        <taxon>Alphaproteobacteria</taxon>
        <taxon>Sphingomonadales</taxon>
        <taxon>Sphingomonadaceae</taxon>
        <taxon>Sphingomonas</taxon>
    </lineage>
</organism>
<keyword evidence="2" id="KW-1185">Reference proteome</keyword>
<name>A0A4Y8ZPL0_9SPHN</name>
<accession>A0A4Y8ZPL0</accession>
<dbReference type="AlphaFoldDB" id="A0A4Y8ZPL0"/>
<comment type="caution">
    <text evidence="1">The sequence shown here is derived from an EMBL/GenBank/DDBJ whole genome shotgun (WGS) entry which is preliminary data.</text>
</comment>
<reference evidence="1 2" key="1">
    <citation type="submission" date="2019-03" db="EMBL/GenBank/DDBJ databases">
        <title>Genome sequence of Sphingomonas sp. 17J27-24.</title>
        <authorList>
            <person name="Kim M."/>
            <person name="Maeng S."/>
            <person name="Sathiyaraj S."/>
        </authorList>
    </citation>
    <scope>NUCLEOTIDE SEQUENCE [LARGE SCALE GENOMIC DNA]</scope>
    <source>
        <strain evidence="1 2">17J27-24</strain>
    </source>
</reference>